<evidence type="ECO:0000256" key="1">
    <source>
        <dbReference type="ARBA" id="ARBA00004651"/>
    </source>
</evidence>
<dbReference type="Proteomes" id="UP000249169">
    <property type="component" value="Unassembled WGS sequence"/>
</dbReference>
<keyword evidence="5 9" id="KW-0472">Membrane</keyword>
<keyword evidence="6 9" id="KW-0407">Ion channel</keyword>
<keyword evidence="9" id="KW-0406">Ion transport</keyword>
<dbReference type="EMBL" id="QHKO01000001">
    <property type="protein sequence ID" value="RAL25501.1"/>
    <property type="molecule type" value="Genomic_DNA"/>
</dbReference>
<keyword evidence="3 9" id="KW-0812">Transmembrane</keyword>
<gene>
    <name evidence="9" type="primary">fluC</name>
    <name evidence="9" type="synonym">crcB</name>
    <name evidence="10" type="ORF">DL240_04635</name>
</gene>
<dbReference type="Pfam" id="PF02537">
    <property type="entry name" value="CRCB"/>
    <property type="match status" value="1"/>
</dbReference>
<feature type="binding site" evidence="9">
    <location>
        <position position="102"/>
    </location>
    <ligand>
        <name>Na(+)</name>
        <dbReference type="ChEBI" id="CHEBI:29101"/>
        <note>structural</note>
    </ligand>
</feature>
<evidence type="ECO:0000256" key="5">
    <source>
        <dbReference type="ARBA" id="ARBA00023136"/>
    </source>
</evidence>
<keyword evidence="9" id="KW-0813">Transport</keyword>
<keyword evidence="9" id="KW-0915">Sodium</keyword>
<dbReference type="GO" id="GO:0046872">
    <property type="term" value="F:metal ion binding"/>
    <property type="evidence" value="ECO:0007669"/>
    <property type="project" value="UniProtKB-KW"/>
</dbReference>
<evidence type="ECO:0000256" key="8">
    <source>
        <dbReference type="ARBA" id="ARBA00035585"/>
    </source>
</evidence>
<name>A0A328CDL1_9DELT</name>
<evidence type="ECO:0000256" key="4">
    <source>
        <dbReference type="ARBA" id="ARBA00022989"/>
    </source>
</evidence>
<feature type="transmembrane region" description="Helical" evidence="9">
    <location>
        <begin position="65"/>
        <end position="83"/>
    </location>
</feature>
<evidence type="ECO:0000313" key="11">
    <source>
        <dbReference type="Proteomes" id="UP000249169"/>
    </source>
</evidence>
<comment type="activity regulation">
    <text evidence="9">Na(+) is not transported, but it plays an essential structural role and its presence is essential for fluoride channel function.</text>
</comment>
<dbReference type="GO" id="GO:0005886">
    <property type="term" value="C:plasma membrane"/>
    <property type="evidence" value="ECO:0007669"/>
    <property type="project" value="UniProtKB-SubCell"/>
</dbReference>
<reference evidence="10 11" key="1">
    <citation type="submission" date="2018-05" db="EMBL/GenBank/DDBJ databases">
        <title>Lujinxingia marina gen. nov. sp. nov., a new facultative anaerobic member of the class Deltaproteobacteria, and proposal of Lujinxingaceae fam. nov.</title>
        <authorList>
            <person name="Li C.-M."/>
        </authorList>
    </citation>
    <scope>NUCLEOTIDE SEQUENCE [LARGE SCALE GENOMIC DNA]</scope>
    <source>
        <strain evidence="10 11">B210</strain>
    </source>
</reference>
<organism evidence="10 11">
    <name type="scientific">Lujinxingia litoralis</name>
    <dbReference type="NCBI Taxonomy" id="2211119"/>
    <lineage>
        <taxon>Bacteria</taxon>
        <taxon>Deltaproteobacteria</taxon>
        <taxon>Bradymonadales</taxon>
        <taxon>Lujinxingiaceae</taxon>
        <taxon>Lujinxingia</taxon>
    </lineage>
</organism>
<dbReference type="PANTHER" id="PTHR28259">
    <property type="entry name" value="FLUORIDE EXPORT PROTEIN 1-RELATED"/>
    <property type="match status" value="1"/>
</dbReference>
<evidence type="ECO:0000256" key="6">
    <source>
        <dbReference type="ARBA" id="ARBA00023303"/>
    </source>
</evidence>
<evidence type="ECO:0000256" key="7">
    <source>
        <dbReference type="ARBA" id="ARBA00035120"/>
    </source>
</evidence>
<keyword evidence="2 9" id="KW-1003">Cell membrane</keyword>
<dbReference type="GO" id="GO:0062054">
    <property type="term" value="F:fluoride channel activity"/>
    <property type="evidence" value="ECO:0007669"/>
    <property type="project" value="UniProtKB-UniRule"/>
</dbReference>
<keyword evidence="11" id="KW-1185">Reference proteome</keyword>
<protein>
    <recommendedName>
        <fullName evidence="9">Fluoride-specific ion channel FluC</fullName>
    </recommendedName>
</protein>
<comment type="function">
    <text evidence="9">Fluoride-specific ion channel. Important for reducing fluoride concentration in the cell, thus reducing its toxicity.</text>
</comment>
<feature type="binding site" evidence="9">
    <location>
        <position position="105"/>
    </location>
    <ligand>
        <name>Na(+)</name>
        <dbReference type="ChEBI" id="CHEBI:29101"/>
        <note>structural</note>
    </ligand>
</feature>
<comment type="catalytic activity">
    <reaction evidence="8">
        <text>fluoride(in) = fluoride(out)</text>
        <dbReference type="Rhea" id="RHEA:76159"/>
        <dbReference type="ChEBI" id="CHEBI:17051"/>
    </reaction>
    <physiologicalReaction direction="left-to-right" evidence="8">
        <dbReference type="Rhea" id="RHEA:76160"/>
    </physiologicalReaction>
</comment>
<dbReference type="AlphaFoldDB" id="A0A328CDL1"/>
<feature type="transmembrane region" description="Helical" evidence="9">
    <location>
        <begin position="129"/>
        <end position="148"/>
    </location>
</feature>
<feature type="transmembrane region" description="Helical" evidence="9">
    <location>
        <begin position="95"/>
        <end position="117"/>
    </location>
</feature>
<dbReference type="PANTHER" id="PTHR28259:SF1">
    <property type="entry name" value="FLUORIDE EXPORT PROTEIN 1-RELATED"/>
    <property type="match status" value="1"/>
</dbReference>
<accession>A0A328CDL1</accession>
<keyword evidence="9" id="KW-0479">Metal-binding</keyword>
<comment type="subcellular location">
    <subcellularLocation>
        <location evidence="1 9">Cell membrane</location>
        <topology evidence="1 9">Multi-pass membrane protein</topology>
    </subcellularLocation>
</comment>
<dbReference type="HAMAP" id="MF_00454">
    <property type="entry name" value="FluC"/>
    <property type="match status" value="1"/>
</dbReference>
<evidence type="ECO:0000313" key="10">
    <source>
        <dbReference type="EMBL" id="RAL25501.1"/>
    </source>
</evidence>
<keyword evidence="4 9" id="KW-1133">Transmembrane helix</keyword>
<feature type="transmembrane region" description="Helical" evidence="9">
    <location>
        <begin position="30"/>
        <end position="53"/>
    </location>
</feature>
<proteinExistence type="inferred from homology"/>
<dbReference type="GO" id="GO:0140114">
    <property type="term" value="P:cellular detoxification of fluoride"/>
    <property type="evidence" value="ECO:0007669"/>
    <property type="project" value="UniProtKB-UniRule"/>
</dbReference>
<evidence type="ECO:0000256" key="2">
    <source>
        <dbReference type="ARBA" id="ARBA00022475"/>
    </source>
</evidence>
<comment type="caution">
    <text evidence="10">The sequence shown here is derived from an EMBL/GenBank/DDBJ whole genome shotgun (WGS) entry which is preliminary data.</text>
</comment>
<comment type="similarity">
    <text evidence="7 9">Belongs to the fluoride channel Fluc/FEX (TC 1.A.43) family.</text>
</comment>
<evidence type="ECO:0000256" key="3">
    <source>
        <dbReference type="ARBA" id="ARBA00022692"/>
    </source>
</evidence>
<sequence>MLTLPVRTSACAESPGLSILPMPTSPPTHLATLALVALGGALGALLRVCVGLALPTLGAMPTGTLAANLIGCLLLGIVAAKVASISRPPAWLQQGVGVGLLGSFTSTSTFASEAFFLGTQASPLLNAGYVAASLFGGLALAGLGARLASASPARPSGGEP</sequence>
<dbReference type="InterPro" id="IPR003691">
    <property type="entry name" value="FluC"/>
</dbReference>
<evidence type="ECO:0000256" key="9">
    <source>
        <dbReference type="HAMAP-Rule" id="MF_00454"/>
    </source>
</evidence>